<dbReference type="AlphaFoldDB" id="B4GTZ6"/>
<sequence length="152" mass="18264">TQGAVEKMVSKCFEESITKMERLSSEMQLQEKMLNKMFRDINAKIIEQNDQFNSRSVSSGMIVNRSGSSNSSSGRVSSSFRRRVFNLDQKLQRQQLLQRTEQMRRVKFRRQQQSQQQQQHQDRQQQLPRQQQKRQQHKKRQQQQEHQQQLEG</sequence>
<dbReference type="HOGENOM" id="CLU_1726833_0_0_1"/>
<accession>B4GTZ6</accession>
<name>B4GTZ6_DROPE</name>
<protein>
    <submittedName>
        <fullName evidence="2">GL14449</fullName>
    </submittedName>
</protein>
<feature type="region of interest" description="Disordered" evidence="1">
    <location>
        <begin position="50"/>
        <end position="82"/>
    </location>
</feature>
<feature type="compositionally biased region" description="Polar residues" evidence="1">
    <location>
        <begin position="50"/>
        <end position="61"/>
    </location>
</feature>
<evidence type="ECO:0000256" key="1">
    <source>
        <dbReference type="SAM" id="MobiDB-lite"/>
    </source>
</evidence>
<dbReference type="Proteomes" id="UP000008744">
    <property type="component" value="Unassembled WGS sequence"/>
</dbReference>
<feature type="compositionally biased region" description="Low complexity" evidence="1">
    <location>
        <begin position="111"/>
        <end position="130"/>
    </location>
</feature>
<feature type="compositionally biased region" description="Low complexity" evidence="1">
    <location>
        <begin position="63"/>
        <end position="79"/>
    </location>
</feature>
<feature type="compositionally biased region" description="Basic residues" evidence="1">
    <location>
        <begin position="131"/>
        <end position="141"/>
    </location>
</feature>
<dbReference type="OrthoDB" id="8067121at2759"/>
<dbReference type="EMBL" id="CH479190">
    <property type="protein sequence ID" value="EDW26016.1"/>
    <property type="molecule type" value="Genomic_DNA"/>
</dbReference>
<organism evidence="3">
    <name type="scientific">Drosophila persimilis</name>
    <name type="common">Fruit fly</name>
    <dbReference type="NCBI Taxonomy" id="7234"/>
    <lineage>
        <taxon>Eukaryota</taxon>
        <taxon>Metazoa</taxon>
        <taxon>Ecdysozoa</taxon>
        <taxon>Arthropoda</taxon>
        <taxon>Hexapoda</taxon>
        <taxon>Insecta</taxon>
        <taxon>Pterygota</taxon>
        <taxon>Neoptera</taxon>
        <taxon>Endopterygota</taxon>
        <taxon>Diptera</taxon>
        <taxon>Brachycera</taxon>
        <taxon>Muscomorpha</taxon>
        <taxon>Ephydroidea</taxon>
        <taxon>Drosophilidae</taxon>
        <taxon>Drosophila</taxon>
        <taxon>Sophophora</taxon>
    </lineage>
</organism>
<keyword evidence="3" id="KW-1185">Reference proteome</keyword>
<proteinExistence type="predicted"/>
<gene>
    <name evidence="2" type="primary">Dper\GL14449</name>
    <name evidence="2" type="ORF">Dper_GL14449</name>
</gene>
<reference evidence="2 3" key="1">
    <citation type="journal article" date="2007" name="Nature">
        <title>Evolution of genes and genomes on the Drosophila phylogeny.</title>
        <authorList>
            <consortium name="Drosophila 12 Genomes Consortium"/>
            <person name="Clark A.G."/>
            <person name="Eisen M.B."/>
            <person name="Smith D.R."/>
            <person name="Bergman C.M."/>
            <person name="Oliver B."/>
            <person name="Markow T.A."/>
            <person name="Kaufman T.C."/>
            <person name="Kellis M."/>
            <person name="Gelbart W."/>
            <person name="Iyer V.N."/>
            <person name="Pollard D.A."/>
            <person name="Sackton T.B."/>
            <person name="Larracuente A.M."/>
            <person name="Singh N.D."/>
            <person name="Abad J.P."/>
            <person name="Abt D.N."/>
            <person name="Adryan B."/>
            <person name="Aguade M."/>
            <person name="Akashi H."/>
            <person name="Anderson W.W."/>
            <person name="Aquadro C.F."/>
            <person name="Ardell D.H."/>
            <person name="Arguello R."/>
            <person name="Artieri C.G."/>
            <person name="Barbash D.A."/>
            <person name="Barker D."/>
            <person name="Barsanti P."/>
            <person name="Batterham P."/>
            <person name="Batzoglou S."/>
            <person name="Begun D."/>
            <person name="Bhutkar A."/>
            <person name="Blanco E."/>
            <person name="Bosak S.A."/>
            <person name="Bradley R.K."/>
            <person name="Brand A.D."/>
            <person name="Brent M.R."/>
            <person name="Brooks A.N."/>
            <person name="Brown R.H."/>
            <person name="Butlin R.K."/>
            <person name="Caggese C."/>
            <person name="Calvi B.R."/>
            <person name="Bernardo de Carvalho A."/>
            <person name="Caspi A."/>
            <person name="Castrezana S."/>
            <person name="Celniker S.E."/>
            <person name="Chang J.L."/>
            <person name="Chapple C."/>
            <person name="Chatterji S."/>
            <person name="Chinwalla A."/>
            <person name="Civetta A."/>
            <person name="Clifton S.W."/>
            <person name="Comeron J.M."/>
            <person name="Costello J.C."/>
            <person name="Coyne J.A."/>
            <person name="Daub J."/>
            <person name="David R.G."/>
            <person name="Delcher A.L."/>
            <person name="Delehaunty K."/>
            <person name="Do C.B."/>
            <person name="Ebling H."/>
            <person name="Edwards K."/>
            <person name="Eickbush T."/>
            <person name="Evans J.D."/>
            <person name="Filipski A."/>
            <person name="Findeiss S."/>
            <person name="Freyhult E."/>
            <person name="Fulton L."/>
            <person name="Fulton R."/>
            <person name="Garcia A.C."/>
            <person name="Gardiner A."/>
            <person name="Garfield D.A."/>
            <person name="Garvin B.E."/>
            <person name="Gibson G."/>
            <person name="Gilbert D."/>
            <person name="Gnerre S."/>
            <person name="Godfrey J."/>
            <person name="Good R."/>
            <person name="Gotea V."/>
            <person name="Gravely B."/>
            <person name="Greenberg A.J."/>
            <person name="Griffiths-Jones S."/>
            <person name="Gross S."/>
            <person name="Guigo R."/>
            <person name="Gustafson E.A."/>
            <person name="Haerty W."/>
            <person name="Hahn M.W."/>
            <person name="Halligan D.L."/>
            <person name="Halpern A.L."/>
            <person name="Halter G.M."/>
            <person name="Han M.V."/>
            <person name="Heger A."/>
            <person name="Hillier L."/>
            <person name="Hinrichs A.S."/>
            <person name="Holmes I."/>
            <person name="Hoskins R.A."/>
            <person name="Hubisz M.J."/>
            <person name="Hultmark D."/>
            <person name="Huntley M.A."/>
            <person name="Jaffe D.B."/>
            <person name="Jagadeeshan S."/>
            <person name="Jeck W.R."/>
            <person name="Johnson J."/>
            <person name="Jones C.D."/>
            <person name="Jordan W.C."/>
            <person name="Karpen G.H."/>
            <person name="Kataoka E."/>
            <person name="Keightley P.D."/>
            <person name="Kheradpour P."/>
            <person name="Kirkness E.F."/>
            <person name="Koerich L.B."/>
            <person name="Kristiansen K."/>
            <person name="Kudrna D."/>
            <person name="Kulathinal R.J."/>
            <person name="Kumar S."/>
            <person name="Kwok R."/>
            <person name="Lander E."/>
            <person name="Langley C.H."/>
            <person name="Lapoint R."/>
            <person name="Lazzaro B.P."/>
            <person name="Lee S.J."/>
            <person name="Levesque L."/>
            <person name="Li R."/>
            <person name="Lin C.F."/>
            <person name="Lin M.F."/>
            <person name="Lindblad-Toh K."/>
            <person name="Llopart A."/>
            <person name="Long M."/>
            <person name="Low L."/>
            <person name="Lozovsky E."/>
            <person name="Lu J."/>
            <person name="Luo M."/>
            <person name="Machado C.A."/>
            <person name="Makalowski W."/>
            <person name="Marzo M."/>
            <person name="Matsuda M."/>
            <person name="Matzkin L."/>
            <person name="McAllister B."/>
            <person name="McBride C.S."/>
            <person name="McKernan B."/>
            <person name="McKernan K."/>
            <person name="Mendez-Lago M."/>
            <person name="Minx P."/>
            <person name="Mollenhauer M.U."/>
            <person name="Montooth K."/>
            <person name="Mount S.M."/>
            <person name="Mu X."/>
            <person name="Myers E."/>
            <person name="Negre B."/>
            <person name="Newfeld S."/>
            <person name="Nielsen R."/>
            <person name="Noor M.A."/>
            <person name="O'Grady P."/>
            <person name="Pachter L."/>
            <person name="Papaceit M."/>
            <person name="Parisi M.J."/>
            <person name="Parisi M."/>
            <person name="Parts L."/>
            <person name="Pedersen J.S."/>
            <person name="Pesole G."/>
            <person name="Phillippy A.M."/>
            <person name="Ponting C.P."/>
            <person name="Pop M."/>
            <person name="Porcelli D."/>
            <person name="Powell J.R."/>
            <person name="Prohaska S."/>
            <person name="Pruitt K."/>
            <person name="Puig M."/>
            <person name="Quesneville H."/>
            <person name="Ram K.R."/>
            <person name="Rand D."/>
            <person name="Rasmussen M.D."/>
            <person name="Reed L.K."/>
            <person name="Reenan R."/>
            <person name="Reily A."/>
            <person name="Remington K.A."/>
            <person name="Rieger T.T."/>
            <person name="Ritchie M.G."/>
            <person name="Robin C."/>
            <person name="Rogers Y.H."/>
            <person name="Rohde C."/>
            <person name="Rozas J."/>
            <person name="Rubenfield M.J."/>
            <person name="Ruiz A."/>
            <person name="Russo S."/>
            <person name="Salzberg S.L."/>
            <person name="Sanchez-Gracia A."/>
            <person name="Saranga D.J."/>
            <person name="Sato H."/>
            <person name="Schaeffer S.W."/>
            <person name="Schatz M.C."/>
            <person name="Schlenke T."/>
            <person name="Schwartz R."/>
            <person name="Segarra C."/>
            <person name="Singh R.S."/>
            <person name="Sirot L."/>
            <person name="Sirota M."/>
            <person name="Sisneros N.B."/>
            <person name="Smith C.D."/>
            <person name="Smith T.F."/>
            <person name="Spieth J."/>
            <person name="Stage D.E."/>
            <person name="Stark A."/>
            <person name="Stephan W."/>
            <person name="Strausberg R.L."/>
            <person name="Strempel S."/>
            <person name="Sturgill D."/>
            <person name="Sutton G."/>
            <person name="Sutton G.G."/>
            <person name="Tao W."/>
            <person name="Teichmann S."/>
            <person name="Tobari Y.N."/>
            <person name="Tomimura Y."/>
            <person name="Tsolas J.M."/>
            <person name="Valente V.L."/>
            <person name="Venter E."/>
            <person name="Venter J.C."/>
            <person name="Vicario S."/>
            <person name="Vieira F.G."/>
            <person name="Vilella A.J."/>
            <person name="Villasante A."/>
            <person name="Walenz B."/>
            <person name="Wang J."/>
            <person name="Wasserman M."/>
            <person name="Watts T."/>
            <person name="Wilson D."/>
            <person name="Wilson R.K."/>
            <person name="Wing R.A."/>
            <person name="Wolfner M.F."/>
            <person name="Wong A."/>
            <person name="Wong G.K."/>
            <person name="Wu C.I."/>
            <person name="Wu G."/>
            <person name="Yamamoto D."/>
            <person name="Yang H.P."/>
            <person name="Yang S.P."/>
            <person name="Yorke J.A."/>
            <person name="Yoshida K."/>
            <person name="Zdobnov E."/>
            <person name="Zhang P."/>
            <person name="Zhang Y."/>
            <person name="Zimin A.V."/>
            <person name="Baldwin J."/>
            <person name="Abdouelleil A."/>
            <person name="Abdulkadir J."/>
            <person name="Abebe A."/>
            <person name="Abera B."/>
            <person name="Abreu J."/>
            <person name="Acer S.C."/>
            <person name="Aftuck L."/>
            <person name="Alexander A."/>
            <person name="An P."/>
            <person name="Anderson E."/>
            <person name="Anderson S."/>
            <person name="Arachi H."/>
            <person name="Azer M."/>
            <person name="Bachantsang P."/>
            <person name="Barry A."/>
            <person name="Bayul T."/>
            <person name="Berlin A."/>
            <person name="Bessette D."/>
            <person name="Bloom T."/>
            <person name="Blye J."/>
            <person name="Boguslavskiy L."/>
            <person name="Bonnet C."/>
            <person name="Boukhgalter B."/>
            <person name="Bourzgui I."/>
            <person name="Brown A."/>
            <person name="Cahill P."/>
            <person name="Channer S."/>
            <person name="Cheshatsang Y."/>
            <person name="Chuda L."/>
            <person name="Citroen M."/>
            <person name="Collymore A."/>
            <person name="Cooke P."/>
            <person name="Costello M."/>
            <person name="D'Aco K."/>
            <person name="Daza R."/>
            <person name="De Haan G."/>
            <person name="DeGray S."/>
            <person name="DeMaso C."/>
            <person name="Dhargay N."/>
            <person name="Dooley K."/>
            <person name="Dooley E."/>
            <person name="Doricent M."/>
            <person name="Dorje P."/>
            <person name="Dorjee K."/>
            <person name="Dupes A."/>
            <person name="Elong R."/>
            <person name="Falk J."/>
            <person name="Farina A."/>
            <person name="Faro S."/>
            <person name="Ferguson D."/>
            <person name="Fisher S."/>
            <person name="Foley C.D."/>
            <person name="Franke A."/>
            <person name="Friedrich D."/>
            <person name="Gadbois L."/>
            <person name="Gearin G."/>
            <person name="Gearin C.R."/>
            <person name="Giannoukos G."/>
            <person name="Goode T."/>
            <person name="Graham J."/>
            <person name="Grandbois E."/>
            <person name="Grewal S."/>
            <person name="Gyaltsen K."/>
            <person name="Hafez N."/>
            <person name="Hagos B."/>
            <person name="Hall J."/>
            <person name="Henson C."/>
            <person name="Hollinger A."/>
            <person name="Honan T."/>
            <person name="Huard M.D."/>
            <person name="Hughes L."/>
            <person name="Hurhula B."/>
            <person name="Husby M.E."/>
            <person name="Kamat A."/>
            <person name="Kanga B."/>
            <person name="Kashin S."/>
            <person name="Khazanovich D."/>
            <person name="Kisner P."/>
            <person name="Lance K."/>
            <person name="Lara M."/>
            <person name="Lee W."/>
            <person name="Lennon N."/>
            <person name="Letendre F."/>
            <person name="LeVine R."/>
            <person name="Lipovsky A."/>
            <person name="Liu X."/>
            <person name="Liu J."/>
            <person name="Liu S."/>
            <person name="Lokyitsang T."/>
            <person name="Lokyitsang Y."/>
            <person name="Lubonja R."/>
            <person name="Lui A."/>
            <person name="MacDonald P."/>
            <person name="Magnisalis V."/>
            <person name="Maru K."/>
            <person name="Matthews C."/>
            <person name="McCusker W."/>
            <person name="McDonough S."/>
            <person name="Mehta T."/>
            <person name="Meldrim J."/>
            <person name="Meneus L."/>
            <person name="Mihai O."/>
            <person name="Mihalev A."/>
            <person name="Mihova T."/>
            <person name="Mittelman R."/>
            <person name="Mlenga V."/>
            <person name="Montmayeur A."/>
            <person name="Mulrain L."/>
            <person name="Navidi A."/>
            <person name="Naylor J."/>
            <person name="Negash T."/>
            <person name="Nguyen T."/>
            <person name="Nguyen N."/>
            <person name="Nicol R."/>
            <person name="Norbu C."/>
            <person name="Norbu N."/>
            <person name="Novod N."/>
            <person name="O'Neill B."/>
            <person name="Osman S."/>
            <person name="Markiewicz E."/>
            <person name="Oyono O.L."/>
            <person name="Patti C."/>
            <person name="Phunkhang P."/>
            <person name="Pierre F."/>
            <person name="Priest M."/>
            <person name="Raghuraman S."/>
            <person name="Rege F."/>
            <person name="Reyes R."/>
            <person name="Rise C."/>
            <person name="Rogov P."/>
            <person name="Ross K."/>
            <person name="Ryan E."/>
            <person name="Settipalli S."/>
            <person name="Shea T."/>
            <person name="Sherpa N."/>
            <person name="Shi L."/>
            <person name="Shih D."/>
            <person name="Sparrow T."/>
            <person name="Spaulding J."/>
            <person name="Stalker J."/>
            <person name="Stange-Thomann N."/>
            <person name="Stavropoulos S."/>
            <person name="Stone C."/>
            <person name="Strader C."/>
            <person name="Tesfaye S."/>
            <person name="Thomson T."/>
            <person name="Thoulutsang Y."/>
            <person name="Thoulutsang D."/>
            <person name="Topham K."/>
            <person name="Topping I."/>
            <person name="Tsamla T."/>
            <person name="Vassiliev H."/>
            <person name="Vo A."/>
            <person name="Wangchuk T."/>
            <person name="Wangdi T."/>
            <person name="Weiand M."/>
            <person name="Wilkinson J."/>
            <person name="Wilson A."/>
            <person name="Yadav S."/>
            <person name="Young G."/>
            <person name="Yu Q."/>
            <person name="Zembek L."/>
            <person name="Zhong D."/>
            <person name="Zimmer A."/>
            <person name="Zwirko Z."/>
            <person name="Jaffe D.B."/>
            <person name="Alvarez P."/>
            <person name="Brockman W."/>
            <person name="Butler J."/>
            <person name="Chin C."/>
            <person name="Gnerre S."/>
            <person name="Grabherr M."/>
            <person name="Kleber M."/>
            <person name="Mauceli E."/>
            <person name="MacCallum I."/>
        </authorList>
    </citation>
    <scope>NUCLEOTIDE SEQUENCE [LARGE SCALE GENOMIC DNA]</scope>
    <source>
        <strain evidence="3">MSH-3 / Tucson 14011-0111.49</strain>
    </source>
</reference>
<feature type="non-terminal residue" evidence="2">
    <location>
        <position position="1"/>
    </location>
</feature>
<evidence type="ECO:0000313" key="2">
    <source>
        <dbReference type="EMBL" id="EDW26016.1"/>
    </source>
</evidence>
<feature type="region of interest" description="Disordered" evidence="1">
    <location>
        <begin position="99"/>
        <end position="152"/>
    </location>
</feature>
<evidence type="ECO:0000313" key="3">
    <source>
        <dbReference type="Proteomes" id="UP000008744"/>
    </source>
</evidence>